<evidence type="ECO:0000313" key="3">
    <source>
        <dbReference type="Proteomes" id="UP001595690"/>
    </source>
</evidence>
<comment type="caution">
    <text evidence="2">The sequence shown here is derived from an EMBL/GenBank/DDBJ whole genome shotgun (WGS) entry which is preliminary data.</text>
</comment>
<reference evidence="3" key="1">
    <citation type="journal article" date="2019" name="Int. J. Syst. Evol. Microbiol.">
        <title>The Global Catalogue of Microorganisms (GCM) 10K type strain sequencing project: providing services to taxonomists for standard genome sequencing and annotation.</title>
        <authorList>
            <consortium name="The Broad Institute Genomics Platform"/>
            <consortium name="The Broad Institute Genome Sequencing Center for Infectious Disease"/>
            <person name="Wu L."/>
            <person name="Ma J."/>
        </authorList>
    </citation>
    <scope>NUCLEOTIDE SEQUENCE [LARGE SCALE GENOMIC DNA]</scope>
    <source>
        <strain evidence="3">CGMCC 4.7405</strain>
    </source>
</reference>
<dbReference type="InterPro" id="IPR035965">
    <property type="entry name" value="PAS-like_dom_sf"/>
</dbReference>
<dbReference type="SUPFAM" id="SSF55785">
    <property type="entry name" value="PYP-like sensor domain (PAS domain)"/>
    <property type="match status" value="1"/>
</dbReference>
<dbReference type="Pfam" id="PF00196">
    <property type="entry name" value="GerE"/>
    <property type="match status" value="1"/>
</dbReference>
<dbReference type="Gene3D" id="1.10.10.10">
    <property type="entry name" value="Winged helix-like DNA-binding domain superfamily/Winged helix DNA-binding domain"/>
    <property type="match status" value="1"/>
</dbReference>
<accession>A0ABV8BT36</accession>
<dbReference type="InterPro" id="IPR036388">
    <property type="entry name" value="WH-like_DNA-bd_sf"/>
</dbReference>
<dbReference type="SMART" id="SM00421">
    <property type="entry name" value="HTH_LUXR"/>
    <property type="match status" value="1"/>
</dbReference>
<gene>
    <name evidence="2" type="ORF">ACFOWZ_14945</name>
</gene>
<dbReference type="Gene3D" id="3.30.450.20">
    <property type="entry name" value="PAS domain"/>
    <property type="match status" value="1"/>
</dbReference>
<organism evidence="2 3">
    <name type="scientific">Lentzea rhizosphaerae</name>
    <dbReference type="NCBI Taxonomy" id="2041025"/>
    <lineage>
        <taxon>Bacteria</taxon>
        <taxon>Bacillati</taxon>
        <taxon>Actinomycetota</taxon>
        <taxon>Actinomycetes</taxon>
        <taxon>Pseudonocardiales</taxon>
        <taxon>Pseudonocardiaceae</taxon>
        <taxon>Lentzea</taxon>
    </lineage>
</organism>
<evidence type="ECO:0000313" key="2">
    <source>
        <dbReference type="EMBL" id="MFC3892774.1"/>
    </source>
</evidence>
<dbReference type="Proteomes" id="UP001595690">
    <property type="component" value="Unassembled WGS sequence"/>
</dbReference>
<feature type="domain" description="HTH luxR-type" evidence="1">
    <location>
        <begin position="157"/>
        <end position="214"/>
    </location>
</feature>
<dbReference type="RefSeq" id="WP_382372731.1">
    <property type="nucleotide sequence ID" value="NZ_JBHRZI010000012.1"/>
</dbReference>
<sequence length="235" mass="25586">MATGLPEGWAAAAVDDDAPPAYDTTSHPDAWVDLLRWLSVEPEAGVARLDSGMRITEANAEFLRQFRRTPGDLYGCPFLDLLHPGARVRARRKFARLSDSRRPQMLDRMAAAGAAPGEPAFRCQVAAVPIRDVLERLVCVVVLVKPEHAGDGSVAHRIPFDEVDARILEGIAAGESGAQLARRLHLSQQGVEYRVGAMIRRLGVHNRASLVSKAYSLGLMDLGAWPPRARRVQAG</sequence>
<dbReference type="EMBL" id="JBHRZI010000012">
    <property type="protein sequence ID" value="MFC3892774.1"/>
    <property type="molecule type" value="Genomic_DNA"/>
</dbReference>
<dbReference type="InterPro" id="IPR000014">
    <property type="entry name" value="PAS"/>
</dbReference>
<evidence type="ECO:0000259" key="1">
    <source>
        <dbReference type="SMART" id="SM00421"/>
    </source>
</evidence>
<dbReference type="InterPro" id="IPR013656">
    <property type="entry name" value="PAS_4"/>
</dbReference>
<protein>
    <submittedName>
        <fullName evidence="2">LuxR C-terminal-related transcriptional regulator</fullName>
    </submittedName>
</protein>
<dbReference type="CDD" id="cd00130">
    <property type="entry name" value="PAS"/>
    <property type="match status" value="1"/>
</dbReference>
<dbReference type="InterPro" id="IPR000792">
    <property type="entry name" value="Tscrpt_reg_LuxR_C"/>
</dbReference>
<dbReference type="SUPFAM" id="SSF46894">
    <property type="entry name" value="C-terminal effector domain of the bipartite response regulators"/>
    <property type="match status" value="1"/>
</dbReference>
<keyword evidence="3" id="KW-1185">Reference proteome</keyword>
<proteinExistence type="predicted"/>
<dbReference type="InterPro" id="IPR016032">
    <property type="entry name" value="Sig_transdc_resp-reg_C-effctor"/>
</dbReference>
<dbReference type="Pfam" id="PF08448">
    <property type="entry name" value="PAS_4"/>
    <property type="match status" value="1"/>
</dbReference>
<name>A0ABV8BT36_9PSEU</name>